<dbReference type="EMBL" id="CAAHFH010000003">
    <property type="protein sequence ID" value="VGO23220.1"/>
    <property type="molecule type" value="Genomic_DNA"/>
</dbReference>
<feature type="region of interest" description="Disordered" evidence="1">
    <location>
        <begin position="136"/>
        <end position="156"/>
    </location>
</feature>
<protein>
    <recommendedName>
        <fullName evidence="2">Rhamnogalacturonase A/B/Epimerase-like pectate lyase domain-containing protein</fullName>
    </recommendedName>
</protein>
<accession>A0A6C2USA8</accession>
<dbReference type="AlphaFoldDB" id="A0A6C2USA8"/>
<evidence type="ECO:0000313" key="4">
    <source>
        <dbReference type="Proteomes" id="UP000346198"/>
    </source>
</evidence>
<dbReference type="Proteomes" id="UP000346198">
    <property type="component" value="Unassembled WGS sequence"/>
</dbReference>
<dbReference type="SUPFAM" id="SSF51126">
    <property type="entry name" value="Pectin lyase-like"/>
    <property type="match status" value="2"/>
</dbReference>
<dbReference type="InterPro" id="IPR011050">
    <property type="entry name" value="Pectin_lyase_fold/virulence"/>
</dbReference>
<feature type="domain" description="Rhamnogalacturonase A/B/Epimerase-like pectate lyase" evidence="2">
    <location>
        <begin position="80"/>
        <end position="144"/>
    </location>
</feature>
<dbReference type="InterPro" id="IPR024535">
    <property type="entry name" value="RHGA/B-epi-like_pectate_lyase"/>
</dbReference>
<organism evidence="3 4">
    <name type="scientific">Pontiella sulfatireligans</name>
    <dbReference type="NCBI Taxonomy" id="2750658"/>
    <lineage>
        <taxon>Bacteria</taxon>
        <taxon>Pseudomonadati</taxon>
        <taxon>Kiritimatiellota</taxon>
        <taxon>Kiritimatiellia</taxon>
        <taxon>Kiritimatiellales</taxon>
        <taxon>Pontiellaceae</taxon>
        <taxon>Pontiella</taxon>
    </lineage>
</organism>
<reference evidence="3 4" key="1">
    <citation type="submission" date="2019-04" db="EMBL/GenBank/DDBJ databases">
        <authorList>
            <person name="Van Vliet M D."/>
        </authorList>
    </citation>
    <scope>NUCLEOTIDE SEQUENCE [LARGE SCALE GENOMIC DNA]</scope>
    <source>
        <strain evidence="3 4">F21</strain>
    </source>
</reference>
<proteinExistence type="predicted"/>
<evidence type="ECO:0000256" key="1">
    <source>
        <dbReference type="SAM" id="MobiDB-lite"/>
    </source>
</evidence>
<dbReference type="Pfam" id="PF12708">
    <property type="entry name" value="Pect-lyase_RHGA_epim"/>
    <property type="match status" value="1"/>
</dbReference>
<evidence type="ECO:0000259" key="2">
    <source>
        <dbReference type="Pfam" id="PF12708"/>
    </source>
</evidence>
<evidence type="ECO:0000313" key="3">
    <source>
        <dbReference type="EMBL" id="VGO23220.1"/>
    </source>
</evidence>
<dbReference type="PANTHER" id="PTHR31339">
    <property type="entry name" value="PECTIN LYASE-RELATED"/>
    <property type="match status" value="1"/>
</dbReference>
<keyword evidence="4" id="KW-1185">Reference proteome</keyword>
<gene>
    <name evidence="3" type="ORF">SCARR_05327</name>
</gene>
<sequence>MNTPEKPKQLVPAKPQRNKGYRSKLLRAFASSRSFYLKLSCMAIALLSLSTTLHAASSEPEWQIIKTKYPTKDVVIAGYNVEDFGAKGDGNEDCTKAFQNALNAMKEAGGGTVFVPEGKYTFKGSLEIPPSVTLRGDWKEPTKEEPGVRGTLLMPLGGKGDPDGTPFISVDYCGGIMDLNIWYPAQSPLKPDPYPWTLVQKGGNNATFENLTLVNPYQGIRIGPGANELHLIRNVYGTPLKTGIQYDSTTDIGRLEKINFSPRWWCQSKLPKAPRKIDWIKKNGTAIHMLRSDWEYVAHVEIDGYSRGYFISEGVRGAANAQVYNLSIRNCGTALEVEKTNPFGMVFTECSFDGIDHGVLLDEKFKSAVMFSSCIFSGIDAILCNGDGSVLLDQCRILRGNIQLKNGAHSILGSALENRSSQIQIEKQVIGVILAGNTYPSSLPAIRNNAKDSVLQNSDEKLPLNPIPDYPVDFVQPFVPPRVDMVVVPTSGSDDTQTIQTAINEQARKGGGIVFLPGGDYRIKGHLNIAGCVELRGIHDVPHHTMGAGSVLHIYPKDDVPTITMESASCMRGLSFNYPEQSIDDVKEYPFLIQGRGSDICIINVNASNPFKFIDFMTHRCDNHFIDYPSGAPFMIGVAVGGGSRNGVVQNMQFNPHYWSRAPNRNPLYANKTEAGVKSGTGGLFWTYQKENMDALVVGDTVNQFLYQNFVFGSLYGIHFVEQGGKGAINCISHGHGTDGSKIGCYFEYGHGEIYMINSELVAMSSQNKTAIKLGAGFNSEATLINSMVWGRTDLLAEIENGTLTLQNMRAYRHGKGILLKGGNVYAANLTFNKQGNHVHTLDGKAELTGVITVGPFETSGALLEPNHVIERPARRK</sequence>
<name>A0A6C2USA8_9BACT</name>
<dbReference type="PANTHER" id="PTHR31339:SF9">
    <property type="entry name" value="PLASMIN AND FIBRONECTIN-BINDING PROTEIN A"/>
    <property type="match status" value="1"/>
</dbReference>
<dbReference type="Gene3D" id="2.160.20.10">
    <property type="entry name" value="Single-stranded right-handed beta-helix, Pectin lyase-like"/>
    <property type="match status" value="2"/>
</dbReference>
<feature type="compositionally biased region" description="Basic and acidic residues" evidence="1">
    <location>
        <begin position="136"/>
        <end position="147"/>
    </location>
</feature>
<dbReference type="InterPro" id="IPR012334">
    <property type="entry name" value="Pectin_lyas_fold"/>
</dbReference>
<dbReference type="InterPro" id="IPR051801">
    <property type="entry name" value="GH28_Enzymes"/>
</dbReference>